<accession>A0A1M6NM77</accession>
<evidence type="ECO:0000313" key="2">
    <source>
        <dbReference type="EMBL" id="SHJ96785.1"/>
    </source>
</evidence>
<evidence type="ECO:0000313" key="3">
    <source>
        <dbReference type="Proteomes" id="UP000184452"/>
    </source>
</evidence>
<dbReference type="EMBL" id="FQZK01000012">
    <property type="protein sequence ID" value="SHJ96785.1"/>
    <property type="molecule type" value="Genomic_DNA"/>
</dbReference>
<dbReference type="AlphaFoldDB" id="A0A1M6NM77"/>
<dbReference type="OrthoDB" id="5116616at2"/>
<gene>
    <name evidence="2" type="ORF">SAMN05421803_1128</name>
</gene>
<organism evidence="2 3">
    <name type="scientific">Nocardiopsis flavescens</name>
    <dbReference type="NCBI Taxonomy" id="758803"/>
    <lineage>
        <taxon>Bacteria</taxon>
        <taxon>Bacillati</taxon>
        <taxon>Actinomycetota</taxon>
        <taxon>Actinomycetes</taxon>
        <taxon>Streptosporangiales</taxon>
        <taxon>Nocardiopsidaceae</taxon>
        <taxon>Nocardiopsis</taxon>
    </lineage>
</organism>
<feature type="compositionally biased region" description="Basic and acidic residues" evidence="1">
    <location>
        <begin position="69"/>
        <end position="83"/>
    </location>
</feature>
<keyword evidence="3" id="KW-1185">Reference proteome</keyword>
<evidence type="ECO:0000256" key="1">
    <source>
        <dbReference type="SAM" id="MobiDB-lite"/>
    </source>
</evidence>
<name>A0A1M6NM77_9ACTN</name>
<sequence length="83" mass="9026">MGVERGRAGLRRILEGVAFPAGRDRLVAAALEADGDEELLSALRAMPPADFYEANEVLRAVPLPEDEPDSHTESARSGERPQR</sequence>
<dbReference type="Proteomes" id="UP000184452">
    <property type="component" value="Unassembled WGS sequence"/>
</dbReference>
<dbReference type="RefSeq" id="WP_073380709.1">
    <property type="nucleotide sequence ID" value="NZ_FQZK01000012.1"/>
</dbReference>
<evidence type="ECO:0008006" key="4">
    <source>
        <dbReference type="Google" id="ProtNLM"/>
    </source>
</evidence>
<dbReference type="Pfam" id="PF11387">
    <property type="entry name" value="DUF2795"/>
    <property type="match status" value="1"/>
</dbReference>
<proteinExistence type="predicted"/>
<feature type="region of interest" description="Disordered" evidence="1">
    <location>
        <begin position="61"/>
        <end position="83"/>
    </location>
</feature>
<reference evidence="2 3" key="1">
    <citation type="submission" date="2016-11" db="EMBL/GenBank/DDBJ databases">
        <authorList>
            <person name="Jaros S."/>
            <person name="Januszkiewicz K."/>
            <person name="Wedrychowicz H."/>
        </authorList>
    </citation>
    <scope>NUCLEOTIDE SEQUENCE [LARGE SCALE GENOMIC DNA]</scope>
    <source>
        <strain evidence="2 3">CGMCC 4.5723</strain>
    </source>
</reference>
<dbReference type="STRING" id="758803.SAMN05421803_1128"/>
<dbReference type="InterPro" id="IPR021527">
    <property type="entry name" value="DUF2795"/>
</dbReference>
<protein>
    <recommendedName>
        <fullName evidence="4">DUF2795 domain-containing protein</fullName>
    </recommendedName>
</protein>